<dbReference type="SMART" id="SM00028">
    <property type="entry name" value="TPR"/>
    <property type="match status" value="2"/>
</dbReference>
<evidence type="ECO:0000313" key="8">
    <source>
        <dbReference type="Proteomes" id="UP001327027"/>
    </source>
</evidence>
<dbReference type="Gene3D" id="1.25.40.10">
    <property type="entry name" value="Tetratricopeptide repeat domain"/>
    <property type="match status" value="2"/>
</dbReference>
<dbReference type="RefSeq" id="WP_324181568.1">
    <property type="nucleotide sequence ID" value="NZ_BAABAW010000014.1"/>
</dbReference>
<evidence type="ECO:0000256" key="1">
    <source>
        <dbReference type="ARBA" id="ARBA00023015"/>
    </source>
</evidence>
<sequence>MMYRSFYVGIIFLLLSSQDVVAYQKKQDSSKEKSYQFLADQFYANEQDSVVSRTYANKYLSKAKLDHDTIKIADGYYFLSSISKSEVAQKYCDSIIAISKNINSEFYPTFAYLNKATFYYNEGDFKKAFDYFLKVHEEAEKYDNLFLSYSSKKNIGILKAILGENETALVTLRECLRFYSKYKERAPVEYLETLFALSESYNFNKVLDSATYINKLGYMESILFENEKYEYFFTLNEGINQYSKGNYVAAKDSLSKSIVELKSIGEKANLGQAHFYLGKTLSVLGFQEEAIEEHKRVDEIIQEIPQIIPESRESYEVLISHYKKNGDKDNQLKYIERLIRVDSILNSNYKYLIKNVVQNYDTPRLLSEKQEIIDSLKTEKKSSFLTIVVLAILSLISLVFLGFNYKKRVTYKRRFDELYNSNSSEKKTVTKKMNSKESNSLGISEEIVNGILSELEKFEANQGFLKPNIVTNDLAKKMNTNSKYLSRVVNHYRNKNFSMYINELRIDYCIEKLKTDKKFMNYTVKAIAREIGFNSTDAFSKSFYKIKGIQPSYFIRELEKQQNS</sequence>
<keyword evidence="2" id="KW-0238">DNA-binding</keyword>
<evidence type="ECO:0000256" key="2">
    <source>
        <dbReference type="ARBA" id="ARBA00023125"/>
    </source>
</evidence>
<accession>A0ABU6A081</accession>
<dbReference type="Pfam" id="PF12833">
    <property type="entry name" value="HTH_18"/>
    <property type="match status" value="1"/>
</dbReference>
<dbReference type="PANTHER" id="PTHR43280">
    <property type="entry name" value="ARAC-FAMILY TRANSCRIPTIONAL REGULATOR"/>
    <property type="match status" value="1"/>
</dbReference>
<keyword evidence="4" id="KW-1133">Transmembrane helix</keyword>
<evidence type="ECO:0000256" key="5">
    <source>
        <dbReference type="SAM" id="SignalP"/>
    </source>
</evidence>
<dbReference type="PANTHER" id="PTHR43280:SF34">
    <property type="entry name" value="ARAC-FAMILY TRANSCRIPTIONAL REGULATOR"/>
    <property type="match status" value="1"/>
</dbReference>
<keyword evidence="5" id="KW-0732">Signal</keyword>
<dbReference type="InterPro" id="IPR009057">
    <property type="entry name" value="Homeodomain-like_sf"/>
</dbReference>
<organism evidence="7 8">
    <name type="scientific">Aquimarina gracilis</name>
    <dbReference type="NCBI Taxonomy" id="874422"/>
    <lineage>
        <taxon>Bacteria</taxon>
        <taxon>Pseudomonadati</taxon>
        <taxon>Bacteroidota</taxon>
        <taxon>Flavobacteriia</taxon>
        <taxon>Flavobacteriales</taxon>
        <taxon>Flavobacteriaceae</taxon>
        <taxon>Aquimarina</taxon>
    </lineage>
</organism>
<evidence type="ECO:0000259" key="6">
    <source>
        <dbReference type="PROSITE" id="PS01124"/>
    </source>
</evidence>
<keyword evidence="4" id="KW-0472">Membrane</keyword>
<evidence type="ECO:0000313" key="7">
    <source>
        <dbReference type="EMBL" id="MEB3347543.1"/>
    </source>
</evidence>
<dbReference type="InterPro" id="IPR018060">
    <property type="entry name" value="HTH_AraC"/>
</dbReference>
<dbReference type="Gene3D" id="1.10.10.60">
    <property type="entry name" value="Homeodomain-like"/>
    <property type="match status" value="2"/>
</dbReference>
<keyword evidence="3" id="KW-0804">Transcription</keyword>
<protein>
    <submittedName>
        <fullName evidence="7">AraC family transcriptional regulator</fullName>
    </submittedName>
</protein>
<dbReference type="SUPFAM" id="SSF48452">
    <property type="entry name" value="TPR-like"/>
    <property type="match status" value="1"/>
</dbReference>
<feature type="signal peptide" evidence="5">
    <location>
        <begin position="1"/>
        <end position="22"/>
    </location>
</feature>
<keyword evidence="8" id="KW-1185">Reference proteome</keyword>
<dbReference type="InterPro" id="IPR011990">
    <property type="entry name" value="TPR-like_helical_dom_sf"/>
</dbReference>
<dbReference type="Proteomes" id="UP001327027">
    <property type="component" value="Unassembled WGS sequence"/>
</dbReference>
<dbReference type="PROSITE" id="PS01124">
    <property type="entry name" value="HTH_ARAC_FAMILY_2"/>
    <property type="match status" value="1"/>
</dbReference>
<gene>
    <name evidence="7" type="ORF">U6A24_18855</name>
</gene>
<feature type="chain" id="PRO_5046001372" evidence="5">
    <location>
        <begin position="23"/>
        <end position="564"/>
    </location>
</feature>
<keyword evidence="4" id="KW-0812">Transmembrane</keyword>
<keyword evidence="1" id="KW-0805">Transcription regulation</keyword>
<reference evidence="7 8" key="1">
    <citation type="journal article" date="2013" name="Int. J. Syst. Evol. Microbiol.">
        <title>Aquimarina gracilis sp. nov., isolated from the gut microflora of a mussel, Mytilus coruscus, and emended description of Aquimarina spongiae.</title>
        <authorList>
            <person name="Park S.C."/>
            <person name="Choe H.N."/>
            <person name="Baik K.S."/>
            <person name="Seong C.N."/>
        </authorList>
    </citation>
    <scope>NUCLEOTIDE SEQUENCE [LARGE SCALE GENOMIC DNA]</scope>
    <source>
        <strain evidence="7 8">PSC32</strain>
    </source>
</reference>
<evidence type="ECO:0000256" key="3">
    <source>
        <dbReference type="ARBA" id="ARBA00023163"/>
    </source>
</evidence>
<evidence type="ECO:0000256" key="4">
    <source>
        <dbReference type="SAM" id="Phobius"/>
    </source>
</evidence>
<dbReference type="SUPFAM" id="SSF46689">
    <property type="entry name" value="Homeodomain-like"/>
    <property type="match status" value="1"/>
</dbReference>
<proteinExistence type="predicted"/>
<dbReference type="SMART" id="SM00342">
    <property type="entry name" value="HTH_ARAC"/>
    <property type="match status" value="1"/>
</dbReference>
<feature type="domain" description="HTH araC/xylS-type" evidence="6">
    <location>
        <begin position="445"/>
        <end position="557"/>
    </location>
</feature>
<name>A0ABU6A081_9FLAO</name>
<comment type="caution">
    <text evidence="7">The sequence shown here is derived from an EMBL/GenBank/DDBJ whole genome shotgun (WGS) entry which is preliminary data.</text>
</comment>
<dbReference type="EMBL" id="JAYKLX010000009">
    <property type="protein sequence ID" value="MEB3347543.1"/>
    <property type="molecule type" value="Genomic_DNA"/>
</dbReference>
<feature type="transmembrane region" description="Helical" evidence="4">
    <location>
        <begin position="384"/>
        <end position="405"/>
    </location>
</feature>
<dbReference type="InterPro" id="IPR019734">
    <property type="entry name" value="TPR_rpt"/>
</dbReference>